<organism evidence="1 2">
    <name type="scientific">Elysia crispata</name>
    <name type="common">lettuce slug</name>
    <dbReference type="NCBI Taxonomy" id="231223"/>
    <lineage>
        <taxon>Eukaryota</taxon>
        <taxon>Metazoa</taxon>
        <taxon>Spiralia</taxon>
        <taxon>Lophotrochozoa</taxon>
        <taxon>Mollusca</taxon>
        <taxon>Gastropoda</taxon>
        <taxon>Heterobranchia</taxon>
        <taxon>Euthyneura</taxon>
        <taxon>Panpulmonata</taxon>
        <taxon>Sacoglossa</taxon>
        <taxon>Placobranchoidea</taxon>
        <taxon>Plakobranchidae</taxon>
        <taxon>Elysia</taxon>
    </lineage>
</organism>
<evidence type="ECO:0000313" key="1">
    <source>
        <dbReference type="EMBL" id="KAK3803570.1"/>
    </source>
</evidence>
<accession>A0AAE1BCF1</accession>
<comment type="caution">
    <text evidence="1">The sequence shown here is derived from an EMBL/GenBank/DDBJ whole genome shotgun (WGS) entry which is preliminary data.</text>
</comment>
<name>A0AAE1BCF1_9GAST</name>
<dbReference type="Proteomes" id="UP001283361">
    <property type="component" value="Unassembled WGS sequence"/>
</dbReference>
<dbReference type="AlphaFoldDB" id="A0AAE1BCF1"/>
<sequence>MSTSSNSLTALCGCPKRSLVYLIYVVEAHQLTPQLVYVPREHKWTHSNTHTHIMSRVCVVGSLAKDRHKKCSRRDLDLVSHVFPTAMGMGRSLRYQAMTKNISDGPHLSTIRHEPTIHRKTILRNY</sequence>
<dbReference type="EMBL" id="JAWDGP010000113">
    <property type="protein sequence ID" value="KAK3803570.1"/>
    <property type="molecule type" value="Genomic_DNA"/>
</dbReference>
<protein>
    <submittedName>
        <fullName evidence="1">Uncharacterized protein</fullName>
    </submittedName>
</protein>
<reference evidence="1" key="1">
    <citation type="journal article" date="2023" name="G3 (Bethesda)">
        <title>A reference genome for the long-term kleptoplast-retaining sea slug Elysia crispata morphotype clarki.</title>
        <authorList>
            <person name="Eastman K.E."/>
            <person name="Pendleton A.L."/>
            <person name="Shaikh M.A."/>
            <person name="Suttiyut T."/>
            <person name="Ogas R."/>
            <person name="Tomko P."/>
            <person name="Gavelis G."/>
            <person name="Widhalm J.R."/>
            <person name="Wisecaver J.H."/>
        </authorList>
    </citation>
    <scope>NUCLEOTIDE SEQUENCE</scope>
    <source>
        <strain evidence="1">ECLA1</strain>
    </source>
</reference>
<gene>
    <name evidence="1" type="ORF">RRG08_023289</name>
</gene>
<evidence type="ECO:0000313" key="2">
    <source>
        <dbReference type="Proteomes" id="UP001283361"/>
    </source>
</evidence>
<keyword evidence="2" id="KW-1185">Reference proteome</keyword>
<proteinExistence type="predicted"/>